<reference evidence="2" key="1">
    <citation type="journal article" date="2020" name="bioRxiv">
        <title>Comparative genomics of Chlamydomonas.</title>
        <authorList>
            <person name="Craig R.J."/>
            <person name="Hasan A.R."/>
            <person name="Ness R.W."/>
            <person name="Keightley P.D."/>
        </authorList>
    </citation>
    <scope>NUCLEOTIDE SEQUENCE</scope>
    <source>
        <strain evidence="2">SAG 7.73</strain>
    </source>
</reference>
<keyword evidence="3" id="KW-1185">Reference proteome</keyword>
<organism evidence="2 3">
    <name type="scientific">Chlamydomonas incerta</name>
    <dbReference type="NCBI Taxonomy" id="51695"/>
    <lineage>
        <taxon>Eukaryota</taxon>
        <taxon>Viridiplantae</taxon>
        <taxon>Chlorophyta</taxon>
        <taxon>core chlorophytes</taxon>
        <taxon>Chlorophyceae</taxon>
        <taxon>CS clade</taxon>
        <taxon>Chlamydomonadales</taxon>
        <taxon>Chlamydomonadaceae</taxon>
        <taxon>Chlamydomonas</taxon>
    </lineage>
</organism>
<sequence length="383" mass="38738">MVWRNLTRVGCGAAVAPDVQYGYCWVVACQYRASMNIYGYYGPNVLPPVNTTGPANCTAPSTGWCNTTAGAVQSSVVDCDGDGGLDVACREPGTTRRGVVLSSRSCRNDTGSYMNPDLGTMAWPNASPVFCPAVFGYNFDIVTAWAYGGGAYEVWRGNAAVQAKGVSWDGDNLASAGNGEAITWVAGSAPDPTQYHVCVRWYAAVRYFLFNSLTAVPAPSKPASFTASAQPSASQPSASEPSASCPACAAFACAYAAQPASKPGASQSLTAVPASSQPASFTASAQPSAAQPRTACSACPAYASTCAAQPASEPGAAQSLTAVPAPSQPASFPASAQPSAAQPRAAQPRAACSACAAIACPWPSQPASKPGASQSLAAVPAAS</sequence>
<feature type="region of interest" description="Disordered" evidence="1">
    <location>
        <begin position="364"/>
        <end position="383"/>
    </location>
</feature>
<name>A0A835SDN3_CHLIN</name>
<evidence type="ECO:0000256" key="1">
    <source>
        <dbReference type="SAM" id="MobiDB-lite"/>
    </source>
</evidence>
<feature type="compositionally biased region" description="Low complexity" evidence="1">
    <location>
        <begin position="322"/>
        <end position="343"/>
    </location>
</feature>
<proteinExistence type="predicted"/>
<dbReference type="Gene3D" id="3.40.33.10">
    <property type="entry name" value="CAP"/>
    <property type="match status" value="1"/>
</dbReference>
<gene>
    <name evidence="2" type="ORF">HXX76_013776</name>
</gene>
<dbReference type="InterPro" id="IPR035940">
    <property type="entry name" value="CAP_sf"/>
</dbReference>
<evidence type="ECO:0000313" key="2">
    <source>
        <dbReference type="EMBL" id="KAG2425362.1"/>
    </source>
</evidence>
<comment type="caution">
    <text evidence="2">The sequence shown here is derived from an EMBL/GenBank/DDBJ whole genome shotgun (WGS) entry which is preliminary data.</text>
</comment>
<dbReference type="SUPFAM" id="SSF55797">
    <property type="entry name" value="PR-1-like"/>
    <property type="match status" value="1"/>
</dbReference>
<accession>A0A835SDN3</accession>
<evidence type="ECO:0000313" key="3">
    <source>
        <dbReference type="Proteomes" id="UP000650467"/>
    </source>
</evidence>
<dbReference type="EMBL" id="JAEHOC010000056">
    <property type="protein sequence ID" value="KAG2425362.1"/>
    <property type="molecule type" value="Genomic_DNA"/>
</dbReference>
<dbReference type="PROSITE" id="PS51257">
    <property type="entry name" value="PROKAR_LIPOPROTEIN"/>
    <property type="match status" value="1"/>
</dbReference>
<feature type="compositionally biased region" description="Polar residues" evidence="1">
    <location>
        <begin position="365"/>
        <end position="376"/>
    </location>
</feature>
<dbReference type="Proteomes" id="UP000650467">
    <property type="component" value="Unassembled WGS sequence"/>
</dbReference>
<dbReference type="AlphaFoldDB" id="A0A835SDN3"/>
<feature type="region of interest" description="Disordered" evidence="1">
    <location>
        <begin position="317"/>
        <end position="343"/>
    </location>
</feature>
<protein>
    <submittedName>
        <fullName evidence="2">Uncharacterized protein</fullName>
    </submittedName>
</protein>